<dbReference type="Proteomes" id="UP000260862">
    <property type="component" value="Unassembled WGS sequence"/>
</dbReference>
<dbReference type="Gene3D" id="2.60.120.1360">
    <property type="match status" value="1"/>
</dbReference>
<dbReference type="AlphaFoldDB" id="A0A1Q6GMH2"/>
<dbReference type="Proteomes" id="UP000722357">
    <property type="component" value="Unassembled WGS sequence"/>
</dbReference>
<dbReference type="RefSeq" id="WP_117670675.1">
    <property type="nucleotide sequence ID" value="NZ_CABOGR010000003.1"/>
</dbReference>
<evidence type="ECO:0008006" key="10">
    <source>
        <dbReference type="Google" id="ProtNLM"/>
    </source>
</evidence>
<evidence type="ECO:0000313" key="8">
    <source>
        <dbReference type="Proteomes" id="UP000260862"/>
    </source>
</evidence>
<evidence type="ECO:0000313" key="2">
    <source>
        <dbReference type="EMBL" id="OKZ12385.1"/>
    </source>
</evidence>
<protein>
    <recommendedName>
        <fullName evidence="10">SGNH hydrolase-type esterase domain-containing protein</fullName>
    </recommendedName>
</protein>
<comment type="caution">
    <text evidence="4">The sequence shown here is derived from an EMBL/GenBank/DDBJ whole genome shotgun (WGS) entry which is preliminary data.</text>
</comment>
<dbReference type="EMBL" id="DYWE01000034">
    <property type="protein sequence ID" value="HJF80624.1"/>
    <property type="molecule type" value="Genomic_DNA"/>
</dbReference>
<dbReference type="EMBL" id="QRHQ01000012">
    <property type="protein sequence ID" value="RHF91164.1"/>
    <property type="molecule type" value="Genomic_DNA"/>
</dbReference>
<dbReference type="EMBL" id="MNQR01000008">
    <property type="protein sequence ID" value="OKZ12385.1"/>
    <property type="molecule type" value="Genomic_DNA"/>
</dbReference>
<dbReference type="Proteomes" id="UP000283485">
    <property type="component" value="Unassembled WGS sequence"/>
</dbReference>
<evidence type="ECO:0000313" key="6">
    <source>
        <dbReference type="Proteomes" id="UP000186685"/>
    </source>
</evidence>
<dbReference type="Proteomes" id="UP000186685">
    <property type="component" value="Unassembled WGS sequence"/>
</dbReference>
<proteinExistence type="predicted"/>
<dbReference type="SUPFAM" id="SSF52266">
    <property type="entry name" value="SGNH hydrolase"/>
    <property type="match status" value="1"/>
</dbReference>
<dbReference type="InterPro" id="IPR036514">
    <property type="entry name" value="SGNH_hydro_sf"/>
</dbReference>
<dbReference type="Proteomes" id="UP000260780">
    <property type="component" value="Unassembled WGS sequence"/>
</dbReference>
<dbReference type="GO" id="GO:0016788">
    <property type="term" value="F:hydrolase activity, acting on ester bonds"/>
    <property type="evidence" value="ECO:0007669"/>
    <property type="project" value="UniProtKB-ARBA"/>
</dbReference>
<evidence type="ECO:0000313" key="4">
    <source>
        <dbReference type="EMBL" id="RGM42014.1"/>
    </source>
</evidence>
<reference evidence="7 8" key="2">
    <citation type="submission" date="2018-08" db="EMBL/GenBank/DDBJ databases">
        <title>A genome reference for cultivated species of the human gut microbiota.</title>
        <authorList>
            <person name="Zou Y."/>
            <person name="Xue W."/>
            <person name="Luo G."/>
        </authorList>
    </citation>
    <scope>NUCLEOTIDE SEQUENCE [LARGE SCALE GENOMIC DNA]</scope>
    <source>
        <strain evidence="5 9">AM23-23</strain>
        <strain evidence="4 7">OM08-14</strain>
        <strain evidence="3 8">TF10-3AC</strain>
    </source>
</reference>
<dbReference type="Gene3D" id="3.40.50.1110">
    <property type="entry name" value="SGNH hydrolase"/>
    <property type="match status" value="1"/>
</dbReference>
<reference evidence="1" key="4">
    <citation type="submission" date="2021-09" db="EMBL/GenBank/DDBJ databases">
        <authorList>
            <person name="Gilroy R."/>
        </authorList>
    </citation>
    <scope>NUCLEOTIDE SEQUENCE</scope>
    <source>
        <strain evidence="1">9794</strain>
    </source>
</reference>
<reference evidence="2 6" key="1">
    <citation type="journal article" date="2016" name="Nat. Biotechnol.">
        <title>Measurement of bacterial replication rates in microbial communities.</title>
        <authorList>
            <person name="Brown C.T."/>
            <person name="Olm M.R."/>
            <person name="Thomas B.C."/>
            <person name="Banfield J.F."/>
        </authorList>
    </citation>
    <scope>NUCLEOTIDE SEQUENCE [LARGE SCALE GENOMIC DNA]</scope>
    <source>
        <strain evidence="2">45_130</strain>
    </source>
</reference>
<dbReference type="EMBL" id="QSTF01000005">
    <property type="protein sequence ID" value="RGM42014.1"/>
    <property type="molecule type" value="Genomic_DNA"/>
</dbReference>
<organism evidence="4 7">
    <name type="scientific">Phocaeicola plebeius</name>
    <dbReference type="NCBI Taxonomy" id="310297"/>
    <lineage>
        <taxon>Bacteria</taxon>
        <taxon>Pseudomonadati</taxon>
        <taxon>Bacteroidota</taxon>
        <taxon>Bacteroidia</taxon>
        <taxon>Bacteroidales</taxon>
        <taxon>Bacteroidaceae</taxon>
        <taxon>Phocaeicola</taxon>
    </lineage>
</organism>
<keyword evidence="8" id="KW-1185">Reference proteome</keyword>
<reference evidence="1" key="3">
    <citation type="journal article" date="2021" name="PeerJ">
        <title>Extensive microbial diversity within the chicken gut microbiome revealed by metagenomics and culture.</title>
        <authorList>
            <person name="Gilroy R."/>
            <person name="Ravi A."/>
            <person name="Getino M."/>
            <person name="Pursley I."/>
            <person name="Horton D.L."/>
            <person name="Alikhan N.F."/>
            <person name="Baker D."/>
            <person name="Gharbi K."/>
            <person name="Hall N."/>
            <person name="Watson M."/>
            <person name="Adriaenssens E.M."/>
            <person name="Foster-Nyarko E."/>
            <person name="Jarju S."/>
            <person name="Secka A."/>
            <person name="Antonio M."/>
            <person name="Oren A."/>
            <person name="Chaudhuri R.R."/>
            <person name="La Ragione R."/>
            <person name="Hildebrand F."/>
            <person name="Pallen M.J."/>
        </authorList>
    </citation>
    <scope>NUCLEOTIDE SEQUENCE</scope>
    <source>
        <strain evidence="1">9794</strain>
    </source>
</reference>
<dbReference type="STRING" id="310297.BHV76_02125"/>
<evidence type="ECO:0000313" key="3">
    <source>
        <dbReference type="EMBL" id="RGK57781.1"/>
    </source>
</evidence>
<dbReference type="EMBL" id="QSQT01000003">
    <property type="protein sequence ID" value="RGK57781.1"/>
    <property type="molecule type" value="Genomic_DNA"/>
</dbReference>
<accession>A0A1Q6GMH2</accession>
<gene>
    <name evidence="2" type="ORF">BHV76_02125</name>
    <name evidence="5" type="ORF">DW653_08115</name>
    <name evidence="4" type="ORF">DXC17_03570</name>
    <name evidence="3" type="ORF">DXD04_02830</name>
    <name evidence="1" type="ORF">K8V40_03085</name>
</gene>
<evidence type="ECO:0000313" key="5">
    <source>
        <dbReference type="EMBL" id="RHF91164.1"/>
    </source>
</evidence>
<evidence type="ECO:0000313" key="7">
    <source>
        <dbReference type="Proteomes" id="UP000260780"/>
    </source>
</evidence>
<name>A0A1Q6GMH2_9BACT</name>
<sequence>MKNKLLYTFLFTLLVVAGLFAMHFLPSVSFRGEPLRRVDLLSDIRIKKEIAEPMDSDTLVLPPPVKPAFVDTCKSGMVCIEEYADSAGRGMEYFYEALGKVSSLDRPVRIAYFGDSFIEADILTGDLREMLQKRFGGCGVGYVPITTKIAGFRPTVHHSFGGWGSHSITDSTYFDRSRQDISNHYFIPSSGAYVSLKGEKRFLSHIDTCEVSTCYFLTSDSLRLAASVNGGEAQPFSVGGKEELQSVSVNGRIGSVRWKVEQLDSTALFYAVTMDPRQGVVVDNFSTRGSSGQQLGNIPMSILRQYNRLRTYDLIVLQYGLNVASDKVMNYTYYKDAMKPIVERLKTAFPEASVLIVGVGDRENKDENGELRTMPGVKRLIRYQQALAAETGVAFWNMFEAMGGEGSMVEMVNHKPQMANYDYTHINFRGGKHIAGLLFETLMYGKEQYEKRKAYEME</sequence>
<evidence type="ECO:0000313" key="9">
    <source>
        <dbReference type="Proteomes" id="UP000283485"/>
    </source>
</evidence>
<evidence type="ECO:0000313" key="1">
    <source>
        <dbReference type="EMBL" id="HJF80624.1"/>
    </source>
</evidence>